<evidence type="ECO:0000256" key="3">
    <source>
        <dbReference type="ARBA" id="ARBA00022764"/>
    </source>
</evidence>
<keyword evidence="3" id="KW-0574">Periplasm</keyword>
<gene>
    <name evidence="6" type="primary">flgA</name>
    <name evidence="6" type="ORF">GHC57_02570</name>
</gene>
<dbReference type="OrthoDB" id="7727421at2"/>
<comment type="subcellular location">
    <subcellularLocation>
        <location evidence="1">Periplasm</location>
    </subcellularLocation>
</comment>
<dbReference type="SMART" id="SM00858">
    <property type="entry name" value="SAF"/>
    <property type="match status" value="1"/>
</dbReference>
<protein>
    <submittedName>
        <fullName evidence="6">Flagellar basal body P-ring formation protein FlgA</fullName>
    </submittedName>
</protein>
<dbReference type="Pfam" id="PF13144">
    <property type="entry name" value="ChapFlgA"/>
    <property type="match status" value="1"/>
</dbReference>
<dbReference type="NCBIfam" id="TIGR03170">
    <property type="entry name" value="flgA_cterm"/>
    <property type="match status" value="1"/>
</dbReference>
<reference evidence="6 7" key="1">
    <citation type="submission" date="2019-10" db="EMBL/GenBank/DDBJ databases">
        <title>Draft whole-genome sequence of the purple nonsulfur photosynthetic bacterium Roseospira navarrensis DSM 15114.</title>
        <authorList>
            <person name="Kyndt J.A."/>
            <person name="Meyer T.E."/>
        </authorList>
    </citation>
    <scope>NUCLEOTIDE SEQUENCE [LARGE SCALE GENOMIC DNA]</scope>
    <source>
        <strain evidence="6 7">DSM 15114</strain>
    </source>
</reference>
<dbReference type="RefSeq" id="WP_153340833.1">
    <property type="nucleotide sequence ID" value="NZ_WIVE01000003.1"/>
</dbReference>
<evidence type="ECO:0000256" key="2">
    <source>
        <dbReference type="ARBA" id="ARBA00022729"/>
    </source>
</evidence>
<proteinExistence type="predicted"/>
<name>A0A7X2D3P8_9PROT</name>
<dbReference type="GO" id="GO:0042597">
    <property type="term" value="C:periplasmic space"/>
    <property type="evidence" value="ECO:0007669"/>
    <property type="project" value="UniProtKB-SubCell"/>
</dbReference>
<evidence type="ECO:0000259" key="5">
    <source>
        <dbReference type="SMART" id="SM00858"/>
    </source>
</evidence>
<comment type="caution">
    <text evidence="6">The sequence shown here is derived from an EMBL/GenBank/DDBJ whole genome shotgun (WGS) entry which is preliminary data.</text>
</comment>
<feature type="region of interest" description="Disordered" evidence="4">
    <location>
        <begin position="56"/>
        <end position="76"/>
    </location>
</feature>
<evidence type="ECO:0000256" key="4">
    <source>
        <dbReference type="SAM" id="MobiDB-lite"/>
    </source>
</evidence>
<organism evidence="6 7">
    <name type="scientific">Roseospira navarrensis</name>
    <dbReference type="NCBI Taxonomy" id="140058"/>
    <lineage>
        <taxon>Bacteria</taxon>
        <taxon>Pseudomonadati</taxon>
        <taxon>Pseudomonadota</taxon>
        <taxon>Alphaproteobacteria</taxon>
        <taxon>Rhodospirillales</taxon>
        <taxon>Rhodospirillaceae</taxon>
        <taxon>Roseospira</taxon>
    </lineage>
</organism>
<dbReference type="CDD" id="cd11614">
    <property type="entry name" value="SAF_CpaB_FlgA_like"/>
    <property type="match status" value="1"/>
</dbReference>
<feature type="compositionally biased region" description="Polar residues" evidence="4">
    <location>
        <begin position="56"/>
        <end position="70"/>
    </location>
</feature>
<evidence type="ECO:0000313" key="7">
    <source>
        <dbReference type="Proteomes" id="UP000434582"/>
    </source>
</evidence>
<evidence type="ECO:0000313" key="6">
    <source>
        <dbReference type="EMBL" id="MQX35395.1"/>
    </source>
</evidence>
<dbReference type="PANTHER" id="PTHR36307">
    <property type="entry name" value="FLAGELLA BASAL BODY P-RING FORMATION PROTEIN FLGA"/>
    <property type="match status" value="1"/>
</dbReference>
<dbReference type="PANTHER" id="PTHR36307:SF1">
    <property type="entry name" value="FLAGELLA BASAL BODY P-RING FORMATION PROTEIN FLGA"/>
    <property type="match status" value="1"/>
</dbReference>
<keyword evidence="6" id="KW-0969">Cilium</keyword>
<keyword evidence="6" id="KW-0282">Flagellum</keyword>
<sequence>MTTTPRIARLRSAAPARRVGPGLCAVVLALGLGAGTPGVAAANEVVVPQAPQGTTAGAVTGLSSHATGGQTPPPSRWHPDIVALADALSDESTRRAVLDAPPTPARGDAYSLRAALRPEVTIERALIQLGDVFGGLPPEVAAIPIGHAPQPGERLVLGADYLNNLAVEYGVDWSPASRYVQTVVNRRSYTIGRDHIIDALRERLLAEGIPFDAEVDITAHNIRAAVGSPDEMRVAVRDLYYDDRTGRFNAMVQVPAEGPSARLIRLAGSVHQAIDVPVLVRPIRRGMVITEADVRWETLRGGDVGPNTLLEIDDLIGQAARQGIQAGQPVRVNQVRMPELVQRNGLVTMVLETPFMTLTARGRALEAGAKGETVRVANMASGKEILAVVTGQNTVRVAPNMVTVSN</sequence>
<keyword evidence="6" id="KW-0966">Cell projection</keyword>
<keyword evidence="2" id="KW-0732">Signal</keyword>
<dbReference type="Gene3D" id="2.30.30.760">
    <property type="match status" value="1"/>
</dbReference>
<dbReference type="Gene3D" id="3.90.1210.10">
    <property type="entry name" value="Antifreeze-like/N-acetylneuraminic acid synthase C-terminal domain"/>
    <property type="match status" value="1"/>
</dbReference>
<dbReference type="GO" id="GO:0044780">
    <property type="term" value="P:bacterial-type flagellum assembly"/>
    <property type="evidence" value="ECO:0007669"/>
    <property type="project" value="InterPro"/>
</dbReference>
<feature type="domain" description="SAF" evidence="5">
    <location>
        <begin position="274"/>
        <end position="336"/>
    </location>
</feature>
<dbReference type="Proteomes" id="UP000434582">
    <property type="component" value="Unassembled WGS sequence"/>
</dbReference>
<dbReference type="InterPro" id="IPR013974">
    <property type="entry name" value="SAF"/>
</dbReference>
<dbReference type="EMBL" id="WIVE01000003">
    <property type="protein sequence ID" value="MQX35395.1"/>
    <property type="molecule type" value="Genomic_DNA"/>
</dbReference>
<dbReference type="InterPro" id="IPR017585">
    <property type="entry name" value="SAF_FlgA"/>
</dbReference>
<accession>A0A7X2D3P8</accession>
<keyword evidence="7" id="KW-1185">Reference proteome</keyword>
<dbReference type="InterPro" id="IPR039246">
    <property type="entry name" value="Flagellar_FlgA"/>
</dbReference>
<evidence type="ECO:0000256" key="1">
    <source>
        <dbReference type="ARBA" id="ARBA00004418"/>
    </source>
</evidence>
<dbReference type="AlphaFoldDB" id="A0A7X2D3P8"/>